<dbReference type="GO" id="GO:0016757">
    <property type="term" value="F:glycosyltransferase activity"/>
    <property type="evidence" value="ECO:0007669"/>
    <property type="project" value="UniProtKB-KW"/>
</dbReference>
<proteinExistence type="predicted"/>
<evidence type="ECO:0000313" key="4">
    <source>
        <dbReference type="Proteomes" id="UP000230821"/>
    </source>
</evidence>
<gene>
    <name evidence="3" type="ORF">CSA56_05285</name>
</gene>
<comment type="caution">
    <text evidence="3">The sequence shown here is derived from an EMBL/GenBank/DDBJ whole genome shotgun (WGS) entry which is preliminary data.</text>
</comment>
<dbReference type="InterPro" id="IPR035902">
    <property type="entry name" value="Nuc_phospho_transferase"/>
</dbReference>
<evidence type="ECO:0000256" key="2">
    <source>
        <dbReference type="ARBA" id="ARBA00022679"/>
    </source>
</evidence>
<name>A0A2G6KHN9_9BACT</name>
<evidence type="ECO:0000256" key="1">
    <source>
        <dbReference type="ARBA" id="ARBA00022676"/>
    </source>
</evidence>
<dbReference type="Gene3D" id="3.40.1030.10">
    <property type="entry name" value="Nucleoside phosphorylase/phosphoribosyltransferase catalytic domain"/>
    <property type="match status" value="1"/>
</dbReference>
<dbReference type="Gene3D" id="1.20.970.10">
    <property type="entry name" value="Transferase, Pyrimidine Nucleoside Phosphorylase, Chain C"/>
    <property type="match status" value="1"/>
</dbReference>
<dbReference type="EMBL" id="PDSK01000057">
    <property type="protein sequence ID" value="PIE35177.1"/>
    <property type="molecule type" value="Genomic_DNA"/>
</dbReference>
<evidence type="ECO:0000313" key="3">
    <source>
        <dbReference type="EMBL" id="PIE35177.1"/>
    </source>
</evidence>
<protein>
    <submittedName>
        <fullName evidence="3">Uncharacterized protein</fullName>
    </submittedName>
</protein>
<keyword evidence="2" id="KW-0808">Transferase</keyword>
<organism evidence="3 4">
    <name type="scientific">candidate division KSB3 bacterium</name>
    <dbReference type="NCBI Taxonomy" id="2044937"/>
    <lineage>
        <taxon>Bacteria</taxon>
        <taxon>candidate division KSB3</taxon>
    </lineage>
</organism>
<reference evidence="3 4" key="1">
    <citation type="submission" date="2017-10" db="EMBL/GenBank/DDBJ databases">
        <title>Novel microbial diversity and functional potential in the marine mammal oral microbiome.</title>
        <authorList>
            <person name="Dudek N.K."/>
            <person name="Sun C.L."/>
            <person name="Burstein D."/>
            <person name="Kantor R.S."/>
            <person name="Aliaga Goltsman D.S."/>
            <person name="Bik E.M."/>
            <person name="Thomas B.C."/>
            <person name="Banfield J.F."/>
            <person name="Relman D.A."/>
        </authorList>
    </citation>
    <scope>NUCLEOTIDE SEQUENCE [LARGE SCALE GENOMIC DNA]</scope>
    <source>
        <strain evidence="3">DOLJORAL78_47_16</strain>
    </source>
</reference>
<accession>A0A2G6KHN9</accession>
<keyword evidence="1" id="KW-0328">Glycosyltransferase</keyword>
<dbReference type="AlphaFoldDB" id="A0A2G6KHN9"/>
<dbReference type="Proteomes" id="UP000230821">
    <property type="component" value="Unassembled WGS sequence"/>
</dbReference>
<sequence length="46" mass="4904">MKGETPTEIAGFSQSMRNKATKVITRSPEPLVDIVGTGGDGKHTIF</sequence>